<dbReference type="InterPro" id="IPR032675">
    <property type="entry name" value="LRR_dom_sf"/>
</dbReference>
<dbReference type="EMBL" id="CAJPVJ010001550">
    <property type="protein sequence ID" value="CAG2164921.1"/>
    <property type="molecule type" value="Genomic_DNA"/>
</dbReference>
<evidence type="ECO:0008006" key="3">
    <source>
        <dbReference type="Google" id="ProtNLM"/>
    </source>
</evidence>
<sequence length="511" mass="58901">MSSEAIPVMTNTGVTAEISLPFGFTSGCLHYLSDIYCFNEKTTEDMNLLTDNHSKQLIQKISRIGMNGTQEEYPKDSLDRFGDDLCEELLSYLSLKDSFRYECLSKQWRRTVFTRRHTLEVNLQMFTNWHLSDNKRSIDNIWRAMKSVVNKCPNITSIDIEIKTEANERVFALLMLSYIHSLIEIRVDLNDANHEIVDWVLSIYGPQLTSILIHTYGYQMAEHTFKRHSKSLTRLRQLSGRNTDLSLIFNDNQLMVKTLTDFEFENEMLLDEGINCRPHRSLFVDNYRHTLKSIAIDFVVTDLKPVIVFLRELLKGQTLRQISLGIDFIGLPIDNKTYHELNKFLAIDCKRVKRFGLNLSNTCEPEVRQLYESMQWLTRLQRLELKVLCDEDIIELTPKSMSSLKRLTHLSLDFGFCVLNESFFDSIDTHLPLIESLKINSGLEITRGIEASVKRLSELKSIKKPLKESEVGVVLGISPEVYDWFGLSSESIPVDLGVVSNGVGEQGWNFR</sequence>
<dbReference type="OrthoDB" id="6478838at2759"/>
<dbReference type="Gene3D" id="3.80.10.10">
    <property type="entry name" value="Ribonuclease Inhibitor"/>
    <property type="match status" value="1"/>
</dbReference>
<dbReference type="SUPFAM" id="SSF81383">
    <property type="entry name" value="F-box domain"/>
    <property type="match status" value="1"/>
</dbReference>
<gene>
    <name evidence="1" type="ORF">ONB1V03_LOCUS4468</name>
</gene>
<dbReference type="EMBL" id="OC916375">
    <property type="protein sequence ID" value="CAD7644064.1"/>
    <property type="molecule type" value="Genomic_DNA"/>
</dbReference>
<proteinExistence type="predicted"/>
<dbReference type="InterPro" id="IPR036047">
    <property type="entry name" value="F-box-like_dom_sf"/>
</dbReference>
<name>A0A7R9LLU2_9ACAR</name>
<evidence type="ECO:0000313" key="2">
    <source>
        <dbReference type="Proteomes" id="UP000728032"/>
    </source>
</evidence>
<reference evidence="1" key="1">
    <citation type="submission" date="2020-11" db="EMBL/GenBank/DDBJ databases">
        <authorList>
            <person name="Tran Van P."/>
        </authorList>
    </citation>
    <scope>NUCLEOTIDE SEQUENCE</scope>
</reference>
<keyword evidence="2" id="KW-1185">Reference proteome</keyword>
<dbReference type="Proteomes" id="UP000728032">
    <property type="component" value="Unassembled WGS sequence"/>
</dbReference>
<accession>A0A7R9LLU2</accession>
<protein>
    <recommendedName>
        <fullName evidence="3">F-box domain-containing protein</fullName>
    </recommendedName>
</protein>
<organism evidence="1">
    <name type="scientific">Oppiella nova</name>
    <dbReference type="NCBI Taxonomy" id="334625"/>
    <lineage>
        <taxon>Eukaryota</taxon>
        <taxon>Metazoa</taxon>
        <taxon>Ecdysozoa</taxon>
        <taxon>Arthropoda</taxon>
        <taxon>Chelicerata</taxon>
        <taxon>Arachnida</taxon>
        <taxon>Acari</taxon>
        <taxon>Acariformes</taxon>
        <taxon>Sarcoptiformes</taxon>
        <taxon>Oribatida</taxon>
        <taxon>Brachypylina</taxon>
        <taxon>Oppioidea</taxon>
        <taxon>Oppiidae</taxon>
        <taxon>Oppiella</taxon>
    </lineage>
</organism>
<evidence type="ECO:0000313" key="1">
    <source>
        <dbReference type="EMBL" id="CAD7644064.1"/>
    </source>
</evidence>
<dbReference type="AlphaFoldDB" id="A0A7R9LLU2"/>